<dbReference type="SUPFAM" id="SSF53335">
    <property type="entry name" value="S-adenosyl-L-methionine-dependent methyltransferases"/>
    <property type="match status" value="1"/>
</dbReference>
<keyword evidence="9 12" id="KW-0472">Membrane</keyword>
<evidence type="ECO:0000256" key="12">
    <source>
        <dbReference type="SAM" id="Phobius"/>
    </source>
</evidence>
<evidence type="ECO:0000256" key="10">
    <source>
        <dbReference type="ARBA" id="ARBA00071036"/>
    </source>
</evidence>
<keyword evidence="6 12" id="KW-0812">Transmembrane</keyword>
<gene>
    <name evidence="13" type="ORF">UPYG_G00291040</name>
</gene>
<dbReference type="GO" id="GO:0031966">
    <property type="term" value="C:mitochondrial membrane"/>
    <property type="evidence" value="ECO:0007669"/>
    <property type="project" value="UniProtKB-SubCell"/>
</dbReference>
<dbReference type="Proteomes" id="UP001557470">
    <property type="component" value="Unassembled WGS sequence"/>
</dbReference>
<organism evidence="13 14">
    <name type="scientific">Umbra pygmaea</name>
    <name type="common">Eastern mudminnow</name>
    <dbReference type="NCBI Taxonomy" id="75934"/>
    <lineage>
        <taxon>Eukaryota</taxon>
        <taxon>Metazoa</taxon>
        <taxon>Chordata</taxon>
        <taxon>Craniata</taxon>
        <taxon>Vertebrata</taxon>
        <taxon>Euteleostomi</taxon>
        <taxon>Actinopterygii</taxon>
        <taxon>Neopterygii</taxon>
        <taxon>Teleostei</taxon>
        <taxon>Protacanthopterygii</taxon>
        <taxon>Esociformes</taxon>
        <taxon>Umbridae</taxon>
        <taxon>Umbra</taxon>
    </lineage>
</organism>
<dbReference type="GO" id="GO:1905706">
    <property type="term" value="P:regulation of mitochondrial ATP synthesis coupled proton transport"/>
    <property type="evidence" value="ECO:0007669"/>
    <property type="project" value="UniProtKB-ARBA"/>
</dbReference>
<evidence type="ECO:0000256" key="1">
    <source>
        <dbReference type="ARBA" id="ARBA00004304"/>
    </source>
</evidence>
<dbReference type="InterPro" id="IPR026170">
    <property type="entry name" value="FAM173A/B"/>
</dbReference>
<dbReference type="PANTHER" id="PTHR13610:SF8">
    <property type="entry name" value="ATP SYNTHASE SUBUNIT C LYSINE N-METHYLTRANSFERASE"/>
    <property type="match status" value="1"/>
</dbReference>
<dbReference type="Gene3D" id="3.40.50.150">
    <property type="entry name" value="Vaccinia Virus protein VP39"/>
    <property type="match status" value="1"/>
</dbReference>
<feature type="transmembrane region" description="Helical" evidence="12">
    <location>
        <begin position="26"/>
        <end position="50"/>
    </location>
</feature>
<keyword evidence="4" id="KW-0808">Transferase</keyword>
<evidence type="ECO:0000256" key="6">
    <source>
        <dbReference type="ARBA" id="ARBA00022692"/>
    </source>
</evidence>
<reference evidence="13 14" key="1">
    <citation type="submission" date="2024-06" db="EMBL/GenBank/DDBJ databases">
        <authorList>
            <person name="Pan Q."/>
            <person name="Wen M."/>
            <person name="Jouanno E."/>
            <person name="Zahm M."/>
            <person name="Klopp C."/>
            <person name="Cabau C."/>
            <person name="Louis A."/>
            <person name="Berthelot C."/>
            <person name="Parey E."/>
            <person name="Roest Crollius H."/>
            <person name="Montfort J."/>
            <person name="Robinson-Rechavi M."/>
            <person name="Bouchez O."/>
            <person name="Lampietro C."/>
            <person name="Lopez Roques C."/>
            <person name="Donnadieu C."/>
            <person name="Postlethwait J."/>
            <person name="Bobe J."/>
            <person name="Verreycken H."/>
            <person name="Guiguen Y."/>
        </authorList>
    </citation>
    <scope>NUCLEOTIDE SEQUENCE [LARGE SCALE GENOMIC DNA]</scope>
    <source>
        <strain evidence="13">Up_M1</strain>
        <tissue evidence="13">Testis</tissue>
    </source>
</reference>
<comment type="subcellular location">
    <subcellularLocation>
        <location evidence="1">Mitochondrion membrane</location>
        <topology evidence="1">Single-pass membrane protein</topology>
    </subcellularLocation>
</comment>
<keyword evidence="7 12" id="KW-1133">Transmembrane helix</keyword>
<evidence type="ECO:0000256" key="11">
    <source>
        <dbReference type="ARBA" id="ARBA00078098"/>
    </source>
</evidence>
<keyword evidence="3" id="KW-0489">Methyltransferase</keyword>
<name>A0ABD0W4T9_UMBPY</name>
<keyword evidence="14" id="KW-1185">Reference proteome</keyword>
<evidence type="ECO:0000256" key="8">
    <source>
        <dbReference type="ARBA" id="ARBA00023128"/>
    </source>
</evidence>
<evidence type="ECO:0000256" key="7">
    <source>
        <dbReference type="ARBA" id="ARBA00022989"/>
    </source>
</evidence>
<dbReference type="FunFam" id="3.40.50.150:FF:000141">
    <property type="entry name" value="ATP synthase c subunit lysine N-methyltransferase"/>
    <property type="match status" value="1"/>
</dbReference>
<dbReference type="InterPro" id="IPR029063">
    <property type="entry name" value="SAM-dependent_MTases_sf"/>
</dbReference>
<protein>
    <recommendedName>
        <fullName evidence="10">ATP synthase subunit C lysine N-methyltransferase</fullName>
    </recommendedName>
    <alternativeName>
        <fullName evidence="11">Protein N-lysine methyltransferase FAM173B</fullName>
    </alternativeName>
</protein>
<evidence type="ECO:0000313" key="13">
    <source>
        <dbReference type="EMBL" id="KAL0966109.1"/>
    </source>
</evidence>
<proteinExistence type="inferred from homology"/>
<dbReference type="AlphaFoldDB" id="A0ABD0W4T9"/>
<keyword evidence="5" id="KW-0949">S-adenosyl-L-methionine</keyword>
<comment type="caution">
    <text evidence="13">The sequence shown here is derived from an EMBL/GenBank/DDBJ whole genome shotgun (WGS) entry which is preliminary data.</text>
</comment>
<evidence type="ECO:0000256" key="3">
    <source>
        <dbReference type="ARBA" id="ARBA00022603"/>
    </source>
</evidence>
<evidence type="ECO:0000256" key="4">
    <source>
        <dbReference type="ARBA" id="ARBA00022679"/>
    </source>
</evidence>
<accession>A0ABD0W4T9</accession>
<evidence type="ECO:0000256" key="9">
    <source>
        <dbReference type="ARBA" id="ARBA00023136"/>
    </source>
</evidence>
<keyword evidence="8" id="KW-0496">Mitochondrion</keyword>
<dbReference type="GO" id="GO:1904058">
    <property type="term" value="P:positive regulation of sensory perception of pain"/>
    <property type="evidence" value="ECO:0007669"/>
    <property type="project" value="UniProtKB-ARBA"/>
</dbReference>
<comment type="similarity">
    <text evidence="2">Belongs to the ANT/ATPSC lysine N-methyltransferase family.</text>
</comment>
<evidence type="ECO:0000313" key="14">
    <source>
        <dbReference type="Proteomes" id="UP001557470"/>
    </source>
</evidence>
<dbReference type="PANTHER" id="PTHR13610">
    <property type="entry name" value="METHYLTRANSFERASE DOMAIN-CONTAINING PROTEIN"/>
    <property type="match status" value="1"/>
</dbReference>
<evidence type="ECO:0000256" key="5">
    <source>
        <dbReference type="ARBA" id="ARBA00022691"/>
    </source>
</evidence>
<sequence>MTDNILDTGAIKCNVNAKDSGFAKRLGLVATGILGGSLVALYAVAGPFVAPALRKVCLPFVPATSTQVENVLKVLQERSGSLVDIGSGDGRIVIAAAKKGFRAVGFELNPWLVWYSRYRAWREGVHNSTSFQISDLWKVSFAQYSNVVIFGVPQMMDQLEEKLQTELQSTAKVVACRFPFPTWSPDGTTGEGIDTVWVYDAKSFKQTKTAGTCCNFTNPTAVTGDTSIS</sequence>
<dbReference type="EMBL" id="JAGEUA010000009">
    <property type="protein sequence ID" value="KAL0966109.1"/>
    <property type="molecule type" value="Genomic_DNA"/>
</dbReference>
<evidence type="ECO:0000256" key="2">
    <source>
        <dbReference type="ARBA" id="ARBA00010633"/>
    </source>
</evidence>
<dbReference type="GO" id="GO:0016279">
    <property type="term" value="F:protein-lysine N-methyltransferase activity"/>
    <property type="evidence" value="ECO:0007669"/>
    <property type="project" value="UniProtKB-ARBA"/>
</dbReference>
<dbReference type="GO" id="GO:0032259">
    <property type="term" value="P:methylation"/>
    <property type="evidence" value="ECO:0007669"/>
    <property type="project" value="UniProtKB-KW"/>
</dbReference>